<dbReference type="EMBL" id="SOEY01000014">
    <property type="protein sequence ID" value="TFB74207.1"/>
    <property type="molecule type" value="Genomic_DNA"/>
</dbReference>
<comment type="caution">
    <text evidence="8">The sequence shown here is derived from an EMBL/GenBank/DDBJ whole genome shotgun (WGS) entry which is preliminary data.</text>
</comment>
<dbReference type="PANTHER" id="PTHR43620">
    <property type="entry name" value="GLYCEROPHOSPHORYL DIESTER PHOSPHODIESTERASE"/>
    <property type="match status" value="1"/>
</dbReference>
<dbReference type="Proteomes" id="UP000298173">
    <property type="component" value="Unassembled WGS sequence"/>
</dbReference>
<dbReference type="RefSeq" id="WP_134502328.1">
    <property type="nucleotide sequence ID" value="NZ_SOEY01000014.1"/>
</dbReference>
<dbReference type="PANTHER" id="PTHR43620:SF7">
    <property type="entry name" value="GLYCEROPHOSPHODIESTER PHOSPHODIESTERASE GDPD5-RELATED"/>
    <property type="match status" value="1"/>
</dbReference>
<keyword evidence="3" id="KW-0732">Signal</keyword>
<evidence type="ECO:0000256" key="3">
    <source>
        <dbReference type="ARBA" id="ARBA00022729"/>
    </source>
</evidence>
<evidence type="ECO:0000256" key="2">
    <source>
        <dbReference type="ARBA" id="ARBA00012247"/>
    </source>
</evidence>
<dbReference type="GO" id="GO:0006071">
    <property type="term" value="P:glycerol metabolic process"/>
    <property type="evidence" value="ECO:0007669"/>
    <property type="project" value="UniProtKB-KW"/>
</dbReference>
<dbReference type="OrthoDB" id="9758957at2"/>
<dbReference type="AlphaFoldDB" id="A0A4R8UZQ5"/>
<keyword evidence="9" id="KW-1185">Reference proteome</keyword>
<organism evidence="8 9">
    <name type="scientific">Cryobacterium glaciale</name>
    <dbReference type="NCBI Taxonomy" id="1259145"/>
    <lineage>
        <taxon>Bacteria</taxon>
        <taxon>Bacillati</taxon>
        <taxon>Actinomycetota</taxon>
        <taxon>Actinomycetes</taxon>
        <taxon>Micrococcales</taxon>
        <taxon>Microbacteriaceae</taxon>
        <taxon>Cryobacterium</taxon>
    </lineage>
</organism>
<dbReference type="GO" id="GO:0006629">
    <property type="term" value="P:lipid metabolic process"/>
    <property type="evidence" value="ECO:0007669"/>
    <property type="project" value="InterPro"/>
</dbReference>
<evidence type="ECO:0000259" key="7">
    <source>
        <dbReference type="PROSITE" id="PS51704"/>
    </source>
</evidence>
<evidence type="ECO:0000256" key="6">
    <source>
        <dbReference type="ARBA" id="ARBA00047512"/>
    </source>
</evidence>
<dbReference type="InterPro" id="IPR017946">
    <property type="entry name" value="PLC-like_Pdiesterase_TIM-brl"/>
</dbReference>
<dbReference type="InterPro" id="IPR030395">
    <property type="entry name" value="GP_PDE_dom"/>
</dbReference>
<gene>
    <name evidence="8" type="ORF">E3O06_07330</name>
</gene>
<dbReference type="Gene3D" id="3.20.20.190">
    <property type="entry name" value="Phosphatidylinositol (PI) phosphodiesterase"/>
    <property type="match status" value="1"/>
</dbReference>
<proteinExistence type="inferred from homology"/>
<dbReference type="GO" id="GO:0042597">
    <property type="term" value="C:periplasmic space"/>
    <property type="evidence" value="ECO:0007669"/>
    <property type="project" value="TreeGrafter"/>
</dbReference>
<dbReference type="EC" id="3.1.4.46" evidence="2"/>
<sequence>MPPLVIGHRGASGYRPEHTASAYQLAFELGADAVEPDIVATRDGILVLRHENDISATTDVASRTEFAGRRTTKEFLGHTVTGWFTEDFTWAELATLRARERLAHLRPKSARHDGQYPILRLSDLFDIVDEASNTFRRTLGMVAEIKSAAYFASIGLPLDELFAAEVRAAGWNGNDGRLIIESFEPTVLDQIFARGIIARNVFLIAPAGQPLDKIVELGADAPYYADHLTEPGLAALGDSGTVHGISVDKSAIIQADADGELVTSTLVADAHAVGLQIFCWTLRPENAFLTAPCRRGDLAANFGHWRGEFAAVMESGLDGVFVDHPDLAVTVRDDLRSRVAASV</sequence>
<name>A0A4R8UZQ5_9MICO</name>
<evidence type="ECO:0000313" key="9">
    <source>
        <dbReference type="Proteomes" id="UP000298173"/>
    </source>
</evidence>
<comment type="similarity">
    <text evidence="1">Belongs to the glycerophosphoryl diester phosphodiesterase family.</text>
</comment>
<keyword evidence="5" id="KW-0378">Hydrolase</keyword>
<feature type="domain" description="GP-PDE" evidence="7">
    <location>
        <begin position="3"/>
        <end position="332"/>
    </location>
</feature>
<evidence type="ECO:0000256" key="4">
    <source>
        <dbReference type="ARBA" id="ARBA00022798"/>
    </source>
</evidence>
<dbReference type="GO" id="GO:0008889">
    <property type="term" value="F:glycerophosphodiester phosphodiesterase activity"/>
    <property type="evidence" value="ECO:0007669"/>
    <property type="project" value="UniProtKB-EC"/>
</dbReference>
<dbReference type="Pfam" id="PF03009">
    <property type="entry name" value="GDPD"/>
    <property type="match status" value="1"/>
</dbReference>
<protein>
    <recommendedName>
        <fullName evidence="2">glycerophosphodiester phosphodiesterase</fullName>
        <ecNumber evidence="2">3.1.4.46</ecNumber>
    </recommendedName>
</protein>
<keyword evidence="4" id="KW-0319">Glycerol metabolism</keyword>
<reference evidence="8 9" key="1">
    <citation type="submission" date="2019-03" db="EMBL/GenBank/DDBJ databases">
        <title>Genomics of glacier-inhabiting Cryobacterium strains.</title>
        <authorList>
            <person name="Liu Q."/>
            <person name="Xin Y.-H."/>
        </authorList>
    </citation>
    <scope>NUCLEOTIDE SEQUENCE [LARGE SCALE GENOMIC DNA]</scope>
    <source>
        <strain evidence="8 9">HLT2-23</strain>
    </source>
</reference>
<dbReference type="PROSITE" id="PS51704">
    <property type="entry name" value="GP_PDE"/>
    <property type="match status" value="1"/>
</dbReference>
<comment type="catalytic activity">
    <reaction evidence="6">
        <text>a sn-glycero-3-phosphodiester + H2O = an alcohol + sn-glycerol 3-phosphate + H(+)</text>
        <dbReference type="Rhea" id="RHEA:12969"/>
        <dbReference type="ChEBI" id="CHEBI:15377"/>
        <dbReference type="ChEBI" id="CHEBI:15378"/>
        <dbReference type="ChEBI" id="CHEBI:30879"/>
        <dbReference type="ChEBI" id="CHEBI:57597"/>
        <dbReference type="ChEBI" id="CHEBI:83408"/>
        <dbReference type="EC" id="3.1.4.46"/>
    </reaction>
</comment>
<evidence type="ECO:0000313" key="8">
    <source>
        <dbReference type="EMBL" id="TFB74207.1"/>
    </source>
</evidence>
<evidence type="ECO:0000256" key="1">
    <source>
        <dbReference type="ARBA" id="ARBA00007277"/>
    </source>
</evidence>
<accession>A0A4R8UZQ5</accession>
<dbReference type="SUPFAM" id="SSF51695">
    <property type="entry name" value="PLC-like phosphodiesterases"/>
    <property type="match status" value="1"/>
</dbReference>
<evidence type="ECO:0000256" key="5">
    <source>
        <dbReference type="ARBA" id="ARBA00022801"/>
    </source>
</evidence>